<reference evidence="3" key="1">
    <citation type="submission" date="2024-06" db="EMBL/GenBank/DDBJ databases">
        <title>Streptomyces sp. strain HUAS MG91 genome sequences.</title>
        <authorList>
            <person name="Mo P."/>
        </authorList>
    </citation>
    <scope>NUCLEOTIDE SEQUENCE</scope>
    <source>
        <strain evidence="3">HUAS MG91</strain>
    </source>
</reference>
<proteinExistence type="predicted"/>
<dbReference type="AlphaFoldDB" id="A0AAU8INW0"/>
<dbReference type="InterPro" id="IPR045592">
    <property type="entry name" value="DUF6461"/>
</dbReference>
<dbReference type="EMBL" id="CP159534">
    <property type="protein sequence ID" value="XCJ69975.1"/>
    <property type="molecule type" value="Genomic_DNA"/>
</dbReference>
<dbReference type="Gene3D" id="3.40.1580.10">
    <property type="entry name" value="SMI1/KNR4-like"/>
    <property type="match status" value="1"/>
</dbReference>
<dbReference type="KEGG" id="stac:ABII15_08345"/>
<dbReference type="Pfam" id="PF09346">
    <property type="entry name" value="SMI1_KNR4"/>
    <property type="match status" value="1"/>
</dbReference>
<evidence type="ECO:0000256" key="1">
    <source>
        <dbReference type="SAM" id="MobiDB-lite"/>
    </source>
</evidence>
<evidence type="ECO:0000259" key="2">
    <source>
        <dbReference type="SMART" id="SM00860"/>
    </source>
</evidence>
<dbReference type="SMART" id="SM00860">
    <property type="entry name" value="SMI1_KNR4"/>
    <property type="match status" value="1"/>
</dbReference>
<name>A0AAU8INW0_9ACTN</name>
<feature type="region of interest" description="Disordered" evidence="1">
    <location>
        <begin position="349"/>
        <end position="421"/>
    </location>
</feature>
<dbReference type="InterPro" id="IPR037883">
    <property type="entry name" value="Knr4/Smi1-like_sf"/>
</dbReference>
<feature type="compositionally biased region" description="Basic and acidic residues" evidence="1">
    <location>
        <begin position="349"/>
        <end position="364"/>
    </location>
</feature>
<organism evidence="3">
    <name type="scientific">Streptomyces tabacisoli</name>
    <dbReference type="NCBI Taxonomy" id="3156398"/>
    <lineage>
        <taxon>Bacteria</taxon>
        <taxon>Bacillati</taxon>
        <taxon>Actinomycetota</taxon>
        <taxon>Actinomycetes</taxon>
        <taxon>Kitasatosporales</taxon>
        <taxon>Streptomycetaceae</taxon>
        <taxon>Streptomyces</taxon>
    </lineage>
</organism>
<feature type="domain" description="Knr4/Smi1-like" evidence="2">
    <location>
        <begin position="37"/>
        <end position="169"/>
    </location>
</feature>
<accession>A0AAU8INW0</accession>
<protein>
    <submittedName>
        <fullName evidence="3">SMI1/KNR4 family protein</fullName>
    </submittedName>
</protein>
<dbReference type="RefSeq" id="WP_353941636.1">
    <property type="nucleotide sequence ID" value="NZ_CP159534.1"/>
</dbReference>
<dbReference type="InterPro" id="IPR018958">
    <property type="entry name" value="Knr4/Smi1-like_dom"/>
</dbReference>
<gene>
    <name evidence="3" type="ORF">ABII15_08345</name>
</gene>
<evidence type="ECO:0000313" key="3">
    <source>
        <dbReference type="EMBL" id="XCJ69975.1"/>
    </source>
</evidence>
<dbReference type="Pfam" id="PF20062">
    <property type="entry name" value="DUF6461"/>
    <property type="match status" value="1"/>
</dbReference>
<sequence length="623" mass="66899">MSERPVSTVPPVPEAWGRIEAWLSAHAPVTYATLRPPVDPEEIAAVERELGLRLPDDFVAVLTRHDGVGSRQDAFTFPGGGAPLSLAELLDGARMNLDLWDDGSEDGEDGLLDGDYWHRRYVMFTGGNTPDGLVLDCRPGDTFGAVGYFFNGEGTRFGHWSSYAELLTEVADALENGTPVGRIAKYVGVPFAGELLWEPEPQPVPEPFSLFERAAAEPAPAPAGPFDERFRPVAEEGWAGEYAEFCLTFVHGVGPDELLGRYGASPGTHAERTRVGAVEDSARWTGGHLPTVRAGRAGEWAFGIEQGHAEGARDAVLRRLSRGTRAVSLHFSGFTALSLYEDGRRVTLHDTRGVPRGSDERDPYEVFPGLPGRPGTEPPSRPGLGRPLGAAVPTPRQPLRASAPGPALRGDVSAEPAPDPRYVTVPTPPGFAGPHREVLRQVCAALTAALGIDLPPDALDGALPSALILPVLEPLTGRGGFLPESVTGLLDAAAPDTLRTALAAQLALFTAETGLDRYPEVAAALTGDGRGPVDDDSPLGIRLRTVTAERAGIVREQGKELAGHPVTWDDLHGWRRREEAAQAVRAWCERPARQAAGWILPHREDPWWRTRFTADLAGTKEHA</sequence>
<dbReference type="SUPFAM" id="SSF160631">
    <property type="entry name" value="SMI1/KNR4-like"/>
    <property type="match status" value="1"/>
</dbReference>